<dbReference type="RefSeq" id="WP_023928126.1">
    <property type="nucleotide sequence ID" value="NZ_KI669454.1"/>
</dbReference>
<feature type="transmembrane region" description="Helical" evidence="2">
    <location>
        <begin position="61"/>
        <end position="81"/>
    </location>
</feature>
<evidence type="ECO:0000313" key="3">
    <source>
        <dbReference type="EMBL" id="ETD23579.1"/>
    </source>
</evidence>
<dbReference type="Proteomes" id="UP000018731">
    <property type="component" value="Unassembled WGS sequence"/>
</dbReference>
<feature type="transmembrane region" description="Helical" evidence="2">
    <location>
        <begin position="36"/>
        <end position="55"/>
    </location>
</feature>
<keyword evidence="2" id="KW-1133">Transmembrane helix</keyword>
<sequence length="184" mass="20201">MSQNHQDTNDTNHTSHTSYTNNTQESSQSLKPCFKCLSTLIGINIALALGVHFVLGFGYAISFFVAQVSAFLVVLSSFYAMKNKLKKANLESKESKESKESTDRKPLSTQDSAQDDEEPKPSPVSRFILGVELSFGLYRVLAYLVLAVGIVVLMDLGLFCVLGYIAGVIVCLCSIVLFQLKGYK</sequence>
<feature type="compositionally biased region" description="Low complexity" evidence="1">
    <location>
        <begin position="1"/>
        <end position="24"/>
    </location>
</feature>
<accession>V8C899</accession>
<proteinExistence type="predicted"/>
<protein>
    <submittedName>
        <fullName evidence="3">Uncharacterized protein</fullName>
    </submittedName>
</protein>
<gene>
    <name evidence="3" type="ORF">HMPREF2086_01384</name>
</gene>
<evidence type="ECO:0000256" key="2">
    <source>
        <dbReference type="SAM" id="Phobius"/>
    </source>
</evidence>
<keyword evidence="2" id="KW-0812">Transmembrane</keyword>
<feature type="region of interest" description="Disordered" evidence="1">
    <location>
        <begin position="91"/>
        <end position="122"/>
    </location>
</feature>
<dbReference type="EMBL" id="AZJI01000005">
    <property type="protein sequence ID" value="ETD23579.1"/>
    <property type="molecule type" value="Genomic_DNA"/>
</dbReference>
<name>V8C899_9HELI</name>
<feature type="transmembrane region" description="Helical" evidence="2">
    <location>
        <begin position="156"/>
        <end position="178"/>
    </location>
</feature>
<comment type="caution">
    <text evidence="3">The sequence shown here is derived from an EMBL/GenBank/DDBJ whole genome shotgun (WGS) entry which is preliminary data.</text>
</comment>
<dbReference type="AlphaFoldDB" id="V8C899"/>
<feature type="region of interest" description="Disordered" evidence="1">
    <location>
        <begin position="1"/>
        <end position="26"/>
    </location>
</feature>
<keyword evidence="2" id="KW-0472">Membrane</keyword>
<organism evidence="3 4">
    <name type="scientific">Helicobacter macacae MIT 99-5501</name>
    <dbReference type="NCBI Taxonomy" id="1357400"/>
    <lineage>
        <taxon>Bacteria</taxon>
        <taxon>Pseudomonadati</taxon>
        <taxon>Campylobacterota</taxon>
        <taxon>Epsilonproteobacteria</taxon>
        <taxon>Campylobacterales</taxon>
        <taxon>Helicobacteraceae</taxon>
        <taxon>Helicobacter</taxon>
    </lineage>
</organism>
<dbReference type="PATRIC" id="fig|1357400.3.peg.1852"/>
<reference evidence="3 4" key="1">
    <citation type="journal article" date="2014" name="Genome Announc.">
        <title>Draft genome sequences of six enterohepatic helicobacter species isolated from humans and one from rhesus macaques.</title>
        <authorList>
            <person name="Shen Z."/>
            <person name="Sheh A."/>
            <person name="Young S.K."/>
            <person name="Abouelliel A."/>
            <person name="Ward D.V."/>
            <person name="Earl A.M."/>
            <person name="Fox J.G."/>
        </authorList>
    </citation>
    <scope>NUCLEOTIDE SEQUENCE [LARGE SCALE GENOMIC DNA]</scope>
    <source>
        <strain evidence="3 4">MIT 99-5501</strain>
    </source>
</reference>
<evidence type="ECO:0000256" key="1">
    <source>
        <dbReference type="SAM" id="MobiDB-lite"/>
    </source>
</evidence>
<keyword evidence="4" id="KW-1185">Reference proteome</keyword>
<dbReference type="InterPro" id="IPR036259">
    <property type="entry name" value="MFS_trans_sf"/>
</dbReference>
<dbReference type="SUPFAM" id="SSF103473">
    <property type="entry name" value="MFS general substrate transporter"/>
    <property type="match status" value="1"/>
</dbReference>
<evidence type="ECO:0000313" key="4">
    <source>
        <dbReference type="Proteomes" id="UP000018731"/>
    </source>
</evidence>
<dbReference type="HOGENOM" id="CLU_1466302_0_0_7"/>
<feature type="compositionally biased region" description="Basic and acidic residues" evidence="1">
    <location>
        <begin position="91"/>
        <end position="106"/>
    </location>
</feature>
<feature type="transmembrane region" description="Helical" evidence="2">
    <location>
        <begin position="127"/>
        <end position="150"/>
    </location>
</feature>